<comment type="caution">
    <text evidence="2">The sequence shown here is derived from an EMBL/GenBank/DDBJ whole genome shotgun (WGS) entry which is preliminary data.</text>
</comment>
<dbReference type="EMBL" id="BARS01055595">
    <property type="protein sequence ID" value="GAG47187.1"/>
    <property type="molecule type" value="Genomic_DNA"/>
</dbReference>
<protein>
    <recommendedName>
        <fullName evidence="1">KARI C-terminal knotted domain-containing protein</fullName>
    </recommendedName>
</protein>
<dbReference type="PROSITE" id="PS51851">
    <property type="entry name" value="KARI_C"/>
    <property type="match status" value="1"/>
</dbReference>
<name>X0YJ77_9ZZZZ</name>
<gene>
    <name evidence="2" type="ORF">S01H1_82054</name>
</gene>
<dbReference type="GO" id="GO:0009082">
    <property type="term" value="P:branched-chain amino acid biosynthetic process"/>
    <property type="evidence" value="ECO:0007669"/>
    <property type="project" value="InterPro"/>
</dbReference>
<feature type="domain" description="KARI C-terminal knotted" evidence="1">
    <location>
        <begin position="1"/>
        <end position="70"/>
    </location>
</feature>
<dbReference type="AlphaFoldDB" id="X0YJ77"/>
<dbReference type="InterPro" id="IPR000506">
    <property type="entry name" value="KARI_C"/>
</dbReference>
<reference evidence="2" key="1">
    <citation type="journal article" date="2014" name="Front. Microbiol.">
        <title>High frequency of phylogenetically diverse reductive dehalogenase-homologous genes in deep subseafloor sedimentary metagenomes.</title>
        <authorList>
            <person name="Kawai M."/>
            <person name="Futagami T."/>
            <person name="Toyoda A."/>
            <person name="Takaki Y."/>
            <person name="Nishi S."/>
            <person name="Hori S."/>
            <person name="Arai W."/>
            <person name="Tsubouchi T."/>
            <person name="Morono Y."/>
            <person name="Uchiyama I."/>
            <person name="Ito T."/>
            <person name="Fujiyama A."/>
            <person name="Inagaki F."/>
            <person name="Takami H."/>
        </authorList>
    </citation>
    <scope>NUCLEOTIDE SEQUENCE</scope>
    <source>
        <strain evidence="2">Expedition CK06-06</strain>
    </source>
</reference>
<evidence type="ECO:0000313" key="2">
    <source>
        <dbReference type="EMBL" id="GAG47187.1"/>
    </source>
</evidence>
<accession>X0YJ77</accession>
<sequence length="79" mass="9327">DYTGGPKIITEETRYVMSQMLKDIQDGTYARQWIEENRKGRPWFNAQRKSEQEHPIEKVGSELREMMPFIDPVTIRPGD</sequence>
<dbReference type="Pfam" id="PF01450">
    <property type="entry name" value="KARI_C"/>
    <property type="match status" value="1"/>
</dbReference>
<organism evidence="2">
    <name type="scientific">marine sediment metagenome</name>
    <dbReference type="NCBI Taxonomy" id="412755"/>
    <lineage>
        <taxon>unclassified sequences</taxon>
        <taxon>metagenomes</taxon>
        <taxon>ecological metagenomes</taxon>
    </lineage>
</organism>
<feature type="non-terminal residue" evidence="2">
    <location>
        <position position="1"/>
    </location>
</feature>
<dbReference type="GO" id="GO:0004455">
    <property type="term" value="F:ketol-acid reductoisomerase activity"/>
    <property type="evidence" value="ECO:0007669"/>
    <property type="project" value="InterPro"/>
</dbReference>
<evidence type="ECO:0000259" key="1">
    <source>
        <dbReference type="PROSITE" id="PS51851"/>
    </source>
</evidence>
<dbReference type="Gene3D" id="6.10.240.10">
    <property type="match status" value="1"/>
</dbReference>
<dbReference type="SUPFAM" id="SSF48179">
    <property type="entry name" value="6-phosphogluconate dehydrogenase C-terminal domain-like"/>
    <property type="match status" value="1"/>
</dbReference>
<proteinExistence type="predicted"/>
<dbReference type="InterPro" id="IPR008927">
    <property type="entry name" value="6-PGluconate_DH-like_C_sf"/>
</dbReference>